<dbReference type="RefSeq" id="WP_070747181.1">
    <property type="nucleotide sequence ID" value="NZ_MDZA01000445.1"/>
</dbReference>
<evidence type="ECO:0000313" key="1">
    <source>
        <dbReference type="EMBL" id="OGX81595.1"/>
    </source>
</evidence>
<dbReference type="EMBL" id="MDZA01000445">
    <property type="protein sequence ID" value="OGX81595.1"/>
    <property type="molecule type" value="Genomic_DNA"/>
</dbReference>
<reference evidence="1 2" key="1">
    <citation type="submission" date="2016-08" db="EMBL/GenBank/DDBJ databases">
        <title>Hymenobacter coccineus sp. nov., Hymenobacter lapidarius sp. nov. and Hymenobacter glacialis sp. nov., isolated from Antarctic soil.</title>
        <authorList>
            <person name="Sedlacek I."/>
            <person name="Kralova S."/>
            <person name="Kyrova K."/>
            <person name="Maslanova I."/>
            <person name="Stankova E."/>
            <person name="Vrbovska V."/>
            <person name="Nemec M."/>
            <person name="Bartak M."/>
            <person name="Svec P."/>
            <person name="Busse H.-J."/>
            <person name="Pantucek R."/>
        </authorList>
    </citation>
    <scope>NUCLEOTIDE SEQUENCE [LARGE SCALE GENOMIC DNA]</scope>
    <source>
        <strain evidence="1 2">CCM 8649</strain>
    </source>
</reference>
<protein>
    <submittedName>
        <fullName evidence="1">Uncharacterized protein</fullName>
    </submittedName>
</protein>
<organism evidence="1 2">
    <name type="scientific">Hymenobacter coccineus</name>
    <dbReference type="NCBI Taxonomy" id="1908235"/>
    <lineage>
        <taxon>Bacteria</taxon>
        <taxon>Pseudomonadati</taxon>
        <taxon>Bacteroidota</taxon>
        <taxon>Cytophagia</taxon>
        <taxon>Cytophagales</taxon>
        <taxon>Hymenobacteraceae</taxon>
        <taxon>Hymenobacter</taxon>
    </lineage>
</organism>
<proteinExistence type="predicted"/>
<comment type="caution">
    <text evidence="1">The sequence shown here is derived from an EMBL/GenBank/DDBJ whole genome shotgun (WGS) entry which is preliminary data.</text>
</comment>
<dbReference type="AlphaFoldDB" id="A0A1G1SSL1"/>
<sequence>MKQISPKLLGAALALAGLASGCKKDIDTYFTEVGGQYPTVLAALLTLPVGSGATTNLKVATGEVIPIEIRFAQQTSPLKQIVILQKIEPSRDSTVVQTINYAPAFSKRKNADTLVVNYTVPAGANKANVRVDARVDAQNGQTKYLSNNFRLAEATPTVAINSGPTNVTLGTASTGNAPGDMVRYNLTLNAGGINTAALFTTAGILYKDLDSLNVYAKVGTAAERRIDRRKLTATGAATTLNVDEPLPIGSAGQTVTFRFEATVRTPARRTSATAATGVAVVAPTAFSSTVRTGALAYTSTTGGDLAAYDLTTFAPVAAASAVTTKDLTISSTASNAVQFRALNTTRYVRSNTAVYTAATLTSVRQAYTAAVTAAATAQVATLDNIVVGDVILVKLRGLDQYEALQVTGINRTSTIDVTVSFSVKAL</sequence>
<evidence type="ECO:0000313" key="2">
    <source>
        <dbReference type="Proteomes" id="UP000177506"/>
    </source>
</evidence>
<accession>A0A1G1SSL1</accession>
<name>A0A1G1SSL1_9BACT</name>
<dbReference type="Proteomes" id="UP000177506">
    <property type="component" value="Unassembled WGS sequence"/>
</dbReference>
<keyword evidence="2" id="KW-1185">Reference proteome</keyword>
<gene>
    <name evidence="1" type="ORF">BEN49_15235</name>
</gene>
<dbReference type="OrthoDB" id="868093at2"/>
<dbReference type="PROSITE" id="PS51257">
    <property type="entry name" value="PROKAR_LIPOPROTEIN"/>
    <property type="match status" value="1"/>
</dbReference>